<evidence type="ECO:0000313" key="1">
    <source>
        <dbReference type="EMBL" id="VAX21749.1"/>
    </source>
</evidence>
<reference evidence="1" key="1">
    <citation type="submission" date="2018-06" db="EMBL/GenBank/DDBJ databases">
        <authorList>
            <person name="Zhirakovskaya E."/>
        </authorList>
    </citation>
    <scope>NUCLEOTIDE SEQUENCE</scope>
</reference>
<proteinExistence type="predicted"/>
<gene>
    <name evidence="1" type="ORF">MNBD_IGNAVI01-2197</name>
</gene>
<organism evidence="1">
    <name type="scientific">hydrothermal vent metagenome</name>
    <dbReference type="NCBI Taxonomy" id="652676"/>
    <lineage>
        <taxon>unclassified sequences</taxon>
        <taxon>metagenomes</taxon>
        <taxon>ecological metagenomes</taxon>
    </lineage>
</organism>
<protein>
    <submittedName>
        <fullName evidence="1">Uncharacterized protein</fullName>
    </submittedName>
</protein>
<dbReference type="AlphaFoldDB" id="A0A3B1BV14"/>
<dbReference type="EMBL" id="UOGD01000204">
    <property type="protein sequence ID" value="VAX21749.1"/>
    <property type="molecule type" value="Genomic_DNA"/>
</dbReference>
<name>A0A3B1BV14_9ZZZZ</name>
<sequence>MWKNPNEYNILKHYTLDGDEKYGFLMLKDYEDIYNYESGLVSEIDKNINFIGF</sequence>
<accession>A0A3B1BV14</accession>